<dbReference type="AlphaFoldDB" id="A0A4R6LMJ7"/>
<evidence type="ECO:0000313" key="1">
    <source>
        <dbReference type="EMBL" id="TDO86472.1"/>
    </source>
</evidence>
<organism evidence="1 2">
    <name type="scientific">Halanaerobium saccharolyticum</name>
    <dbReference type="NCBI Taxonomy" id="43595"/>
    <lineage>
        <taxon>Bacteria</taxon>
        <taxon>Bacillati</taxon>
        <taxon>Bacillota</taxon>
        <taxon>Clostridia</taxon>
        <taxon>Halanaerobiales</taxon>
        <taxon>Halanaerobiaceae</taxon>
        <taxon>Halanaerobium</taxon>
    </lineage>
</organism>
<gene>
    <name evidence="1" type="ORF">DFR79_11444</name>
</gene>
<reference evidence="1 2" key="1">
    <citation type="submission" date="2019-03" db="EMBL/GenBank/DDBJ databases">
        <title>Subsurface microbial communities from deep shales in Ohio and West Virginia, USA.</title>
        <authorList>
            <person name="Wrighton K."/>
        </authorList>
    </citation>
    <scope>NUCLEOTIDE SEQUENCE [LARGE SCALE GENOMIC DNA]</scope>
    <source>
        <strain evidence="1 2">MA284_T2</strain>
    </source>
</reference>
<dbReference type="Proteomes" id="UP000295064">
    <property type="component" value="Unassembled WGS sequence"/>
</dbReference>
<protein>
    <submittedName>
        <fullName evidence="1">Uncharacterized protein</fullName>
    </submittedName>
</protein>
<comment type="caution">
    <text evidence="1">The sequence shown here is derived from an EMBL/GenBank/DDBJ whole genome shotgun (WGS) entry which is preliminary data.</text>
</comment>
<accession>A0A4R6LMJ7</accession>
<sequence length="232" mass="27571">MRKKLDESIESLCAQRSNTEKSVDGLIAQAYSSDLSTEKERDYFCHIYSSKGYIEGIEYSLNLIRDHFRNNSDYNAFNSNQYSDLLNDENFKDDIEEALNEYSLLDISDEKSDSVILKKILSKLIRRSYNLKKNNELLFNLNFENKSRVDTEKMVGLITDYIRNQGFVQGIFWTLEILTDDIEEVEKYFDLKSYILDFKKYLVFLKDQHKENVKYLKNIEEHYDFEILDQVI</sequence>
<evidence type="ECO:0000313" key="2">
    <source>
        <dbReference type="Proteomes" id="UP000295064"/>
    </source>
</evidence>
<proteinExistence type="predicted"/>
<name>A0A4R6LMJ7_9FIRM</name>
<dbReference type="RefSeq" id="WP_133515258.1">
    <property type="nucleotide sequence ID" value="NZ_SNWX01000014.1"/>
</dbReference>
<dbReference type="EMBL" id="SNWX01000014">
    <property type="protein sequence ID" value="TDO86472.1"/>
    <property type="molecule type" value="Genomic_DNA"/>
</dbReference>